<evidence type="ECO:0000256" key="5">
    <source>
        <dbReference type="ARBA" id="ARBA00023180"/>
    </source>
</evidence>
<dbReference type="Pfam" id="PF20238">
    <property type="entry name" value="BIM1-like_dom"/>
    <property type="match status" value="1"/>
</dbReference>
<sequence>MYSSKIILIFVTLLCALSTVRAHMVMKFPTPRGPNVGTSLYQAPCASYNSPNASAITTFPLNGAAIMYFGHGEGSLVYSYAPNSNATFAKVAEPVTLLHNDTYPRNFTTNVDLKLAGAKVGDQGVLQGVYVSSNSTWYQCGDIKIADAVTTTSSATAIVSGTVLLYTTLAVVFMLNYKI</sequence>
<dbReference type="GO" id="GO:0005886">
    <property type="term" value="C:plasma membrane"/>
    <property type="evidence" value="ECO:0007669"/>
    <property type="project" value="UniProtKB-SubCell"/>
</dbReference>
<evidence type="ECO:0000313" key="12">
    <source>
        <dbReference type="Proteomes" id="UP000789739"/>
    </source>
</evidence>
<evidence type="ECO:0000256" key="8">
    <source>
        <dbReference type="SAM" id="Phobius"/>
    </source>
</evidence>
<evidence type="ECO:0000256" key="2">
    <source>
        <dbReference type="ARBA" id="ARBA00022475"/>
    </source>
</evidence>
<keyword evidence="4 8" id="KW-0472">Membrane</keyword>
<keyword evidence="8" id="KW-0812">Transmembrane</keyword>
<dbReference type="Proteomes" id="UP000789739">
    <property type="component" value="Unassembled WGS sequence"/>
</dbReference>
<dbReference type="EMBL" id="CAJVPI010001780">
    <property type="protein sequence ID" value="CAG8626316.1"/>
    <property type="molecule type" value="Genomic_DNA"/>
</dbReference>
<dbReference type="InterPro" id="IPR046936">
    <property type="entry name" value="BIM1-like"/>
</dbReference>
<evidence type="ECO:0000256" key="6">
    <source>
        <dbReference type="ARBA" id="ARBA00023288"/>
    </source>
</evidence>
<keyword evidence="12" id="KW-1185">Reference proteome</keyword>
<dbReference type="OrthoDB" id="2146436at2759"/>
<evidence type="ECO:0000256" key="1">
    <source>
        <dbReference type="ARBA" id="ARBA00004236"/>
    </source>
</evidence>
<evidence type="ECO:0000259" key="10">
    <source>
        <dbReference type="Pfam" id="PF20238"/>
    </source>
</evidence>
<keyword evidence="3 9" id="KW-0732">Signal</keyword>
<feature type="chain" id="PRO_5040221608" evidence="9">
    <location>
        <begin position="23"/>
        <end position="179"/>
    </location>
</feature>
<comment type="caution">
    <text evidence="11">The sequence shown here is derived from an EMBL/GenBank/DDBJ whole genome shotgun (WGS) entry which is preliminary data.</text>
</comment>
<accession>A0A9N9D7R0</accession>
<keyword evidence="5" id="KW-0325">Glycoprotein</keyword>
<protein>
    <submittedName>
        <fullName evidence="11">9324_t:CDS:1</fullName>
    </submittedName>
</protein>
<comment type="subcellular location">
    <subcellularLocation>
        <location evidence="1">Cell membrane</location>
    </subcellularLocation>
    <subcellularLocation>
        <location evidence="7">Endomembrane system</location>
        <topology evidence="7">Lipid-anchor</topology>
    </subcellularLocation>
</comment>
<gene>
    <name evidence="11" type="ORF">PBRASI_LOCUS8998</name>
</gene>
<feature type="signal peptide" evidence="9">
    <location>
        <begin position="1"/>
        <end position="22"/>
    </location>
</feature>
<evidence type="ECO:0000256" key="7">
    <source>
        <dbReference type="ARBA" id="ARBA00037868"/>
    </source>
</evidence>
<evidence type="ECO:0000256" key="3">
    <source>
        <dbReference type="ARBA" id="ARBA00022729"/>
    </source>
</evidence>
<organism evidence="11 12">
    <name type="scientific">Paraglomus brasilianum</name>
    <dbReference type="NCBI Taxonomy" id="144538"/>
    <lineage>
        <taxon>Eukaryota</taxon>
        <taxon>Fungi</taxon>
        <taxon>Fungi incertae sedis</taxon>
        <taxon>Mucoromycota</taxon>
        <taxon>Glomeromycotina</taxon>
        <taxon>Glomeromycetes</taxon>
        <taxon>Paraglomerales</taxon>
        <taxon>Paraglomeraceae</taxon>
        <taxon>Paraglomus</taxon>
    </lineage>
</organism>
<reference evidence="11" key="1">
    <citation type="submission" date="2021-06" db="EMBL/GenBank/DDBJ databases">
        <authorList>
            <person name="Kallberg Y."/>
            <person name="Tangrot J."/>
            <person name="Rosling A."/>
        </authorList>
    </citation>
    <scope>NUCLEOTIDE SEQUENCE</scope>
    <source>
        <strain evidence="11">BR232B</strain>
    </source>
</reference>
<keyword evidence="6" id="KW-0449">Lipoprotein</keyword>
<dbReference type="PANTHER" id="PTHR34992:SF5">
    <property type="entry name" value="ANCHORED PROTEIN, PUTATIVE (AFU_ORTHOLOGUE AFUA_6G02800)-RELATED"/>
    <property type="match status" value="1"/>
</dbReference>
<dbReference type="AlphaFoldDB" id="A0A9N9D7R0"/>
<keyword evidence="2" id="KW-1003">Cell membrane</keyword>
<evidence type="ECO:0000256" key="9">
    <source>
        <dbReference type="SAM" id="SignalP"/>
    </source>
</evidence>
<dbReference type="PANTHER" id="PTHR34992">
    <property type="entry name" value="HYPHAL ANASTAMOSIS-7 PROTEIN"/>
    <property type="match status" value="1"/>
</dbReference>
<evidence type="ECO:0000313" key="11">
    <source>
        <dbReference type="EMBL" id="CAG8626316.1"/>
    </source>
</evidence>
<feature type="domain" description="Copper acquisition factor BIM1-like" evidence="10">
    <location>
        <begin position="22"/>
        <end position="151"/>
    </location>
</feature>
<feature type="transmembrane region" description="Helical" evidence="8">
    <location>
        <begin position="157"/>
        <end position="177"/>
    </location>
</feature>
<dbReference type="GO" id="GO:0012505">
    <property type="term" value="C:endomembrane system"/>
    <property type="evidence" value="ECO:0007669"/>
    <property type="project" value="UniProtKB-SubCell"/>
</dbReference>
<dbReference type="InterPro" id="IPR046530">
    <property type="entry name" value="BIM1-like_dom"/>
</dbReference>
<name>A0A9N9D7R0_9GLOM</name>
<keyword evidence="8" id="KW-1133">Transmembrane helix</keyword>
<proteinExistence type="predicted"/>
<evidence type="ECO:0000256" key="4">
    <source>
        <dbReference type="ARBA" id="ARBA00023136"/>
    </source>
</evidence>